<proteinExistence type="predicted"/>
<dbReference type="InterPro" id="IPR056919">
    <property type="entry name" value="Phage_TAC_18"/>
</dbReference>
<organism evidence="1">
    <name type="scientific">Siphoviridae sp. ctLgc23</name>
    <dbReference type="NCBI Taxonomy" id="2825455"/>
    <lineage>
        <taxon>Viruses</taxon>
        <taxon>Duplodnaviria</taxon>
        <taxon>Heunggongvirae</taxon>
        <taxon>Uroviricota</taxon>
        <taxon>Caudoviricetes</taxon>
    </lineage>
</organism>
<sequence length="118" mass="13079">MPGADGTTQRDHILEVCKQTGKTPEELGVSETSLDEEIPIPEDGLYLWFYFQELSGGRINSGFGPTALSWSDMEAWARLTSTPLTPYEILTLRSMDTAFLSAHAAETEKRNKNTKGKP</sequence>
<dbReference type="Pfam" id="PF23812">
    <property type="entry name" value="Phage_TAC_18"/>
    <property type="match status" value="1"/>
</dbReference>
<evidence type="ECO:0000313" key="1">
    <source>
        <dbReference type="EMBL" id="DAE18684.1"/>
    </source>
</evidence>
<name>A0A8S5QJI1_9CAUD</name>
<dbReference type="EMBL" id="BK015660">
    <property type="protein sequence ID" value="DAE18684.1"/>
    <property type="molecule type" value="Genomic_DNA"/>
</dbReference>
<protein>
    <submittedName>
        <fullName evidence="1">Uncharacterized protein</fullName>
    </submittedName>
</protein>
<reference evidence="1" key="1">
    <citation type="journal article" date="2021" name="Proc. Natl. Acad. Sci. U.S.A.">
        <title>A Catalog of Tens of Thousands of Viruses from Human Metagenomes Reveals Hidden Associations with Chronic Diseases.</title>
        <authorList>
            <person name="Tisza M.J."/>
            <person name="Buck C.B."/>
        </authorList>
    </citation>
    <scope>NUCLEOTIDE SEQUENCE</scope>
    <source>
        <strain evidence="1">CtLgc23</strain>
    </source>
</reference>
<accession>A0A8S5QJI1</accession>